<accession>A0A3B1C5B4</accession>
<feature type="transmembrane region" description="Helical" evidence="3">
    <location>
        <begin position="61"/>
        <end position="85"/>
    </location>
</feature>
<dbReference type="PANTHER" id="PTHR31302:SF31">
    <property type="entry name" value="PHOSPHODIESTERASE YAEI"/>
    <property type="match status" value="1"/>
</dbReference>
<reference evidence="5" key="1">
    <citation type="submission" date="2018-06" db="EMBL/GenBank/DDBJ databases">
        <authorList>
            <person name="Zhirakovskaya E."/>
        </authorList>
    </citation>
    <scope>NUCLEOTIDE SEQUENCE</scope>
</reference>
<keyword evidence="2" id="KW-0378">Hydrolase</keyword>
<keyword evidence="3" id="KW-0812">Transmembrane</keyword>
<dbReference type="GO" id="GO:0008758">
    <property type="term" value="F:UDP-2,3-diacylglucosamine hydrolase activity"/>
    <property type="evidence" value="ECO:0007669"/>
    <property type="project" value="TreeGrafter"/>
</dbReference>
<dbReference type="Pfam" id="PF00149">
    <property type="entry name" value="Metallophos"/>
    <property type="match status" value="1"/>
</dbReference>
<keyword evidence="3" id="KW-0472">Membrane</keyword>
<dbReference type="InterPro" id="IPR004843">
    <property type="entry name" value="Calcineurin-like_PHP"/>
</dbReference>
<sequence length="393" mass="43233">MFFIIATAIWASIHIYLGWRFIGPLALRGANRVYAWSLVAALFSFLPVTFIIGIGGGAPEWFGVIHIVTFILAGFTMIVFPLMLFRDVSLSLSGILVRLFGVITKGDGGHTPPDPGRRIFLLNSLNLGIGGTSAVLTTIGHLNTHKAPKVVRVDVPIKNLNENLDGMRIAQISDTHINRADGGDGLKRIVDITNSLHPQITAVTGDFVDGYVGHMRDHVKYIGDLKAEHGVYFVTGNHEYYWDPGAWLGEIKRLGLDILINEHRIITRSGCKIMIAGVTDYNAGRHLPSHKSDPVSAVKGAPTDCDFRLMLAHQPRSLYAVSGTDVDLQLSGHTHGGQFFPWNYLFPLFHPVGSGLTRFRNMWIYVNRGAAFWGPPLRLGAPAEITLITLRKA</sequence>
<evidence type="ECO:0000259" key="4">
    <source>
        <dbReference type="Pfam" id="PF00149"/>
    </source>
</evidence>
<proteinExistence type="predicted"/>
<dbReference type="GO" id="GO:0016020">
    <property type="term" value="C:membrane"/>
    <property type="evidence" value="ECO:0007669"/>
    <property type="project" value="GOC"/>
</dbReference>
<name>A0A3B1C5B4_9ZZZZ</name>
<evidence type="ECO:0000256" key="3">
    <source>
        <dbReference type="SAM" id="Phobius"/>
    </source>
</evidence>
<evidence type="ECO:0000313" key="5">
    <source>
        <dbReference type="EMBL" id="VAX25359.1"/>
    </source>
</evidence>
<feature type="domain" description="Calcineurin-like phosphoesterase" evidence="4">
    <location>
        <begin position="167"/>
        <end position="336"/>
    </location>
</feature>
<dbReference type="EMBL" id="UOGE01000105">
    <property type="protein sequence ID" value="VAX25359.1"/>
    <property type="molecule type" value="Genomic_DNA"/>
</dbReference>
<organism evidence="5">
    <name type="scientific">hydrothermal vent metagenome</name>
    <dbReference type="NCBI Taxonomy" id="652676"/>
    <lineage>
        <taxon>unclassified sequences</taxon>
        <taxon>metagenomes</taxon>
        <taxon>ecological metagenomes</taxon>
    </lineage>
</organism>
<keyword evidence="1" id="KW-0479">Metal-binding</keyword>
<dbReference type="GO" id="GO:0046872">
    <property type="term" value="F:metal ion binding"/>
    <property type="evidence" value="ECO:0007669"/>
    <property type="project" value="UniProtKB-KW"/>
</dbReference>
<dbReference type="Gene3D" id="3.60.21.10">
    <property type="match status" value="1"/>
</dbReference>
<keyword evidence="3" id="KW-1133">Transmembrane helix</keyword>
<gene>
    <name evidence="5" type="ORF">MNBD_NITROSPINAE02-686</name>
</gene>
<dbReference type="PANTHER" id="PTHR31302">
    <property type="entry name" value="TRANSMEMBRANE PROTEIN WITH METALLOPHOSPHOESTERASE DOMAIN-RELATED"/>
    <property type="match status" value="1"/>
</dbReference>
<feature type="transmembrane region" description="Helical" evidence="3">
    <location>
        <begin position="34"/>
        <end position="55"/>
    </location>
</feature>
<dbReference type="GO" id="GO:0009245">
    <property type="term" value="P:lipid A biosynthetic process"/>
    <property type="evidence" value="ECO:0007669"/>
    <property type="project" value="TreeGrafter"/>
</dbReference>
<dbReference type="SUPFAM" id="SSF56300">
    <property type="entry name" value="Metallo-dependent phosphatases"/>
    <property type="match status" value="1"/>
</dbReference>
<dbReference type="InterPro" id="IPR029052">
    <property type="entry name" value="Metallo-depent_PP-like"/>
</dbReference>
<protein>
    <recommendedName>
        <fullName evidence="4">Calcineurin-like phosphoesterase domain-containing protein</fullName>
    </recommendedName>
</protein>
<evidence type="ECO:0000256" key="1">
    <source>
        <dbReference type="ARBA" id="ARBA00022723"/>
    </source>
</evidence>
<evidence type="ECO:0000256" key="2">
    <source>
        <dbReference type="ARBA" id="ARBA00022801"/>
    </source>
</evidence>
<dbReference type="CDD" id="cd07385">
    <property type="entry name" value="MPP_YkuE_C"/>
    <property type="match status" value="1"/>
</dbReference>
<dbReference type="InterPro" id="IPR051158">
    <property type="entry name" value="Metallophosphoesterase_sf"/>
</dbReference>
<dbReference type="AlphaFoldDB" id="A0A3B1C5B4"/>
<feature type="transmembrane region" description="Helical" evidence="3">
    <location>
        <begin position="6"/>
        <end position="22"/>
    </location>
</feature>